<dbReference type="Proteomes" id="UP001221757">
    <property type="component" value="Unassembled WGS sequence"/>
</dbReference>
<reference evidence="1" key="1">
    <citation type="submission" date="2023-03" db="EMBL/GenBank/DDBJ databases">
        <title>Massive genome expansion in bonnet fungi (Mycena s.s.) driven by repeated elements and novel gene families across ecological guilds.</title>
        <authorList>
            <consortium name="Lawrence Berkeley National Laboratory"/>
            <person name="Harder C.B."/>
            <person name="Miyauchi S."/>
            <person name="Viragh M."/>
            <person name="Kuo A."/>
            <person name="Thoen E."/>
            <person name="Andreopoulos B."/>
            <person name="Lu D."/>
            <person name="Skrede I."/>
            <person name="Drula E."/>
            <person name="Henrissat B."/>
            <person name="Morin E."/>
            <person name="Kohler A."/>
            <person name="Barry K."/>
            <person name="LaButti K."/>
            <person name="Morin E."/>
            <person name="Salamov A."/>
            <person name="Lipzen A."/>
            <person name="Mereny Z."/>
            <person name="Hegedus B."/>
            <person name="Baldrian P."/>
            <person name="Stursova M."/>
            <person name="Weitz H."/>
            <person name="Taylor A."/>
            <person name="Grigoriev I.V."/>
            <person name="Nagy L.G."/>
            <person name="Martin F."/>
            <person name="Kauserud H."/>
        </authorList>
    </citation>
    <scope>NUCLEOTIDE SEQUENCE</scope>
    <source>
        <strain evidence="1">CBHHK067</strain>
    </source>
</reference>
<dbReference type="EMBL" id="JARKIE010000015">
    <property type="protein sequence ID" value="KAJ7702307.1"/>
    <property type="molecule type" value="Genomic_DNA"/>
</dbReference>
<gene>
    <name evidence="1" type="ORF">B0H17DRAFT_140120</name>
</gene>
<comment type="caution">
    <text evidence="1">The sequence shown here is derived from an EMBL/GenBank/DDBJ whole genome shotgun (WGS) entry which is preliminary data.</text>
</comment>
<dbReference type="PANTHER" id="PTHR21052">
    <property type="entry name" value="SPERMATOGENESIS ASSOCIATED 11-RELATED"/>
    <property type="match status" value="1"/>
</dbReference>
<protein>
    <recommendedName>
        <fullName evidence="3">Alpha-ketoglutarate-dependent dioxygenase AlkB-like domain-containing protein</fullName>
    </recommendedName>
</protein>
<accession>A0AAD7GQ05</accession>
<keyword evidence="2" id="KW-1185">Reference proteome</keyword>
<evidence type="ECO:0008006" key="3">
    <source>
        <dbReference type="Google" id="ProtNLM"/>
    </source>
</evidence>
<dbReference type="GO" id="GO:0016706">
    <property type="term" value="F:2-oxoglutarate-dependent dioxygenase activity"/>
    <property type="evidence" value="ECO:0007669"/>
    <property type="project" value="TreeGrafter"/>
</dbReference>
<name>A0AAD7GQ05_MYCRO</name>
<evidence type="ECO:0000313" key="2">
    <source>
        <dbReference type="Proteomes" id="UP001221757"/>
    </source>
</evidence>
<organism evidence="1 2">
    <name type="scientific">Mycena rosella</name>
    <name type="common">Pink bonnet</name>
    <name type="synonym">Agaricus rosellus</name>
    <dbReference type="NCBI Taxonomy" id="1033263"/>
    <lineage>
        <taxon>Eukaryota</taxon>
        <taxon>Fungi</taxon>
        <taxon>Dikarya</taxon>
        <taxon>Basidiomycota</taxon>
        <taxon>Agaricomycotina</taxon>
        <taxon>Agaricomycetes</taxon>
        <taxon>Agaricomycetidae</taxon>
        <taxon>Agaricales</taxon>
        <taxon>Marasmiineae</taxon>
        <taxon>Mycenaceae</taxon>
        <taxon>Mycena</taxon>
    </lineage>
</organism>
<dbReference type="InterPro" id="IPR032870">
    <property type="entry name" value="ALKBH7-like"/>
</dbReference>
<proteinExistence type="predicted"/>
<dbReference type="SUPFAM" id="SSF51197">
    <property type="entry name" value="Clavaminate synthase-like"/>
    <property type="match status" value="1"/>
</dbReference>
<dbReference type="Gene3D" id="2.60.120.590">
    <property type="entry name" value="Alpha-ketoglutarate-dependent dioxygenase AlkB-like"/>
    <property type="match status" value="1"/>
</dbReference>
<dbReference type="GO" id="GO:0006631">
    <property type="term" value="P:fatty acid metabolic process"/>
    <property type="evidence" value="ECO:0007669"/>
    <property type="project" value="TreeGrafter"/>
</dbReference>
<evidence type="ECO:0000313" key="1">
    <source>
        <dbReference type="EMBL" id="KAJ7702307.1"/>
    </source>
</evidence>
<dbReference type="GO" id="GO:0006974">
    <property type="term" value="P:DNA damage response"/>
    <property type="evidence" value="ECO:0007669"/>
    <property type="project" value="InterPro"/>
</dbReference>
<dbReference type="GO" id="GO:0005759">
    <property type="term" value="C:mitochondrial matrix"/>
    <property type="evidence" value="ECO:0007669"/>
    <property type="project" value="TreeGrafter"/>
</dbReference>
<dbReference type="InterPro" id="IPR037151">
    <property type="entry name" value="AlkB-like_sf"/>
</dbReference>
<sequence>MHLTSWPCDTNPELPPILNRLHSLFPPQDVQTHLLHLASNGEIHPHIDNITASGSWILGVSLGAERMLHLENQKGDDSYQVLLPSGSVYMQRHVRIYQGVPLGLILSFTPSDSLRFDYKHSIPLKGTYDGREIHGRQRVSIMIRVRASSSGINPVLTADLKDRLPAVTKG</sequence>
<dbReference type="AlphaFoldDB" id="A0AAD7GQ05"/>
<dbReference type="PANTHER" id="PTHR21052:SF0">
    <property type="entry name" value="ALPHA-KETOGLUTARATE-DEPENDENT DIOXYGENASE ALKB HOMOLOG 7, MITOCHONDRIAL"/>
    <property type="match status" value="1"/>
</dbReference>